<comment type="subcellular location">
    <subcellularLocation>
        <location evidence="1">Membrane</location>
    </subcellularLocation>
</comment>
<keyword evidence="2 5" id="KW-0812">Transmembrane</keyword>
<feature type="domain" description="Fatty acid hydroxylase" evidence="6">
    <location>
        <begin position="88"/>
        <end position="203"/>
    </location>
</feature>
<feature type="transmembrane region" description="Helical" evidence="5">
    <location>
        <begin position="7"/>
        <end position="29"/>
    </location>
</feature>
<dbReference type="GO" id="GO:0016491">
    <property type="term" value="F:oxidoreductase activity"/>
    <property type="evidence" value="ECO:0007669"/>
    <property type="project" value="InterPro"/>
</dbReference>
<dbReference type="InterPro" id="IPR050307">
    <property type="entry name" value="Sterol_Desaturase_Related"/>
</dbReference>
<evidence type="ECO:0000313" key="7">
    <source>
        <dbReference type="EMBL" id="QHT23326.1"/>
    </source>
</evidence>
<feature type="transmembrane region" description="Helical" evidence="5">
    <location>
        <begin position="49"/>
        <end position="67"/>
    </location>
</feature>
<proteinExistence type="predicted"/>
<keyword evidence="3 5" id="KW-1133">Transmembrane helix</keyword>
<evidence type="ECO:0000256" key="4">
    <source>
        <dbReference type="ARBA" id="ARBA00023136"/>
    </source>
</evidence>
<dbReference type="GO" id="GO:0005506">
    <property type="term" value="F:iron ion binding"/>
    <property type="evidence" value="ECO:0007669"/>
    <property type="project" value="InterPro"/>
</dbReference>
<keyword evidence="4 5" id="KW-0472">Membrane</keyword>
<evidence type="ECO:0000256" key="5">
    <source>
        <dbReference type="SAM" id="Phobius"/>
    </source>
</evidence>
<evidence type="ECO:0000256" key="1">
    <source>
        <dbReference type="ARBA" id="ARBA00004370"/>
    </source>
</evidence>
<dbReference type="AlphaFoldDB" id="A0A6C0E2J0"/>
<name>A0A6C0E2J0_9ZZZZ</name>
<organism evidence="7">
    <name type="scientific">viral metagenome</name>
    <dbReference type="NCBI Taxonomy" id="1070528"/>
    <lineage>
        <taxon>unclassified sequences</taxon>
        <taxon>metagenomes</taxon>
        <taxon>organismal metagenomes</taxon>
    </lineage>
</organism>
<sequence length="212" mass="25198">MNILISIGVIVTTFSISTLTSYLICYVNNHPFMNPTFSNEERMNRINEYIRNVPLLIMQSTGLMYIVSDKIIPYGQHSWMESFYSMSLYCLLVEANYYIYHRIIHKYYYATVHKKHHTNIIVYPFDTFFLTELDDLASIISIGLPIVFINISVYEQMLILYLYITTSYLSHSELYWSHHSIHHKLLNYNYCILFPIFDIIFGTYRSSFKCFS</sequence>
<dbReference type="Pfam" id="PF04116">
    <property type="entry name" value="FA_hydroxylase"/>
    <property type="match status" value="1"/>
</dbReference>
<feature type="transmembrane region" description="Helical" evidence="5">
    <location>
        <begin position="136"/>
        <end position="164"/>
    </location>
</feature>
<protein>
    <recommendedName>
        <fullName evidence="6">Fatty acid hydroxylase domain-containing protein</fullName>
    </recommendedName>
</protein>
<dbReference type="EMBL" id="MN739730">
    <property type="protein sequence ID" value="QHT23326.1"/>
    <property type="molecule type" value="Genomic_DNA"/>
</dbReference>
<reference evidence="7" key="1">
    <citation type="journal article" date="2020" name="Nature">
        <title>Giant virus diversity and host interactions through global metagenomics.</title>
        <authorList>
            <person name="Schulz F."/>
            <person name="Roux S."/>
            <person name="Paez-Espino D."/>
            <person name="Jungbluth S."/>
            <person name="Walsh D.A."/>
            <person name="Denef V.J."/>
            <person name="McMahon K.D."/>
            <person name="Konstantinidis K.T."/>
            <person name="Eloe-Fadrosh E.A."/>
            <person name="Kyrpides N.C."/>
            <person name="Woyke T."/>
        </authorList>
    </citation>
    <scope>NUCLEOTIDE SEQUENCE</scope>
    <source>
        <strain evidence="7">GVMAG-M-3300023179-116</strain>
    </source>
</reference>
<accession>A0A6C0E2J0</accession>
<evidence type="ECO:0000256" key="3">
    <source>
        <dbReference type="ARBA" id="ARBA00022989"/>
    </source>
</evidence>
<dbReference type="GO" id="GO:0008610">
    <property type="term" value="P:lipid biosynthetic process"/>
    <property type="evidence" value="ECO:0007669"/>
    <property type="project" value="InterPro"/>
</dbReference>
<evidence type="ECO:0000256" key="2">
    <source>
        <dbReference type="ARBA" id="ARBA00022692"/>
    </source>
</evidence>
<feature type="transmembrane region" description="Helical" evidence="5">
    <location>
        <begin position="185"/>
        <end position="204"/>
    </location>
</feature>
<dbReference type="GO" id="GO:0016020">
    <property type="term" value="C:membrane"/>
    <property type="evidence" value="ECO:0007669"/>
    <property type="project" value="UniProtKB-SubCell"/>
</dbReference>
<dbReference type="PANTHER" id="PTHR11863">
    <property type="entry name" value="STEROL DESATURASE"/>
    <property type="match status" value="1"/>
</dbReference>
<dbReference type="InterPro" id="IPR006694">
    <property type="entry name" value="Fatty_acid_hydroxylase"/>
</dbReference>
<feature type="transmembrane region" description="Helical" evidence="5">
    <location>
        <begin position="79"/>
        <end position="100"/>
    </location>
</feature>
<evidence type="ECO:0000259" key="6">
    <source>
        <dbReference type="Pfam" id="PF04116"/>
    </source>
</evidence>